<proteinExistence type="predicted"/>
<feature type="coiled-coil region" evidence="1">
    <location>
        <begin position="182"/>
        <end position="242"/>
    </location>
</feature>
<keyword evidence="1" id="KW-0175">Coiled coil</keyword>
<sequence length="485" mass="54337">MSLFNSVIGSLSPKFRSSFEDPHAREHELPLYRSSSNSPQIPPPIASTILWNAPTTSLSPPPRVPDDLLAIQRKARHLEHQLQKLLDAQADGLMSGNANNRVPPDDLISNGSVTPTVSSIRGSDRTGDGDENATGSREKKIGLNAARRGISRRIQQLANVKAEELDFLDGDLRDVQTIVWRTERWSQKRARLEKRIRDIEGEGADSKTKSLQEETSKLEQEIRQKEEELWALKARHRKVMNELADTENSLEANLASYKTSLSMLDKDVANFLARRPDADHVRLSRSPFLSLPPKRRTLEMAHEYWADEHIRLSEKCEEVDIERAALDEGAVLWNNVVKRVVDFEAHLQNYMQRSEGNTSTESTNLLAQMQSTIKYLEGKLEVATSRSWNLLVCAIGAELEAFKQGKEILGETLGSDQKGKERAPNDLVDTSSSTTGSEEEASRSAIRIGRSPIKSTIPSKPNYIDTDNDDPDPELMVSHQDTDTD</sequence>
<gene>
    <name evidence="3" type="ORF">CC78DRAFT_533200</name>
</gene>
<accession>A0A9P4KAY7</accession>
<evidence type="ECO:0000256" key="2">
    <source>
        <dbReference type="SAM" id="MobiDB-lite"/>
    </source>
</evidence>
<protein>
    <recommendedName>
        <fullName evidence="5">Autophagy-related protein 28</fullName>
    </recommendedName>
</protein>
<reference evidence="4" key="1">
    <citation type="journal article" date="2020" name="Stud. Mycol.">
        <title>101 Dothideomycetes genomes: A test case for predicting lifestyles and emergence of pathogens.</title>
        <authorList>
            <person name="Haridas S."/>
            <person name="Albert R."/>
            <person name="Binder M."/>
            <person name="Bloem J."/>
            <person name="LaButti K."/>
            <person name="Salamov A."/>
            <person name="Andreopoulos B."/>
            <person name="Baker S."/>
            <person name="Barry K."/>
            <person name="Bills G."/>
            <person name="Bluhm B."/>
            <person name="Cannon C."/>
            <person name="Castanera R."/>
            <person name="Culley D."/>
            <person name="Daum C."/>
            <person name="Ezra D."/>
            <person name="Gonzalez J."/>
            <person name="Henrissat B."/>
            <person name="Kuo A."/>
            <person name="Liang C."/>
            <person name="Lipzen A."/>
            <person name="Lutzoni F."/>
            <person name="Magnuson J."/>
            <person name="Mondo S."/>
            <person name="Nolan M."/>
            <person name="Ohm R."/>
            <person name="Pangilinan J."/>
            <person name="Park H.-J."/>
            <person name="Ramirez L."/>
            <person name="Alfaro M."/>
            <person name="Sun H."/>
            <person name="Tritt A."/>
            <person name="Yoshinaga Y."/>
            <person name="Zwiers L.-H."/>
            <person name="Turgeon B."/>
            <person name="Goodwin S."/>
            <person name="Spatafora J."/>
            <person name="Crous P."/>
            <person name="Grigoriev I."/>
        </authorList>
    </citation>
    <scope>NUCLEOTIDE SEQUENCE [LARGE SCALE GENOMIC DNA]</scope>
    <source>
        <strain evidence="4">CBS 304.66</strain>
    </source>
</reference>
<name>A0A9P4KAY7_9PLEO</name>
<comment type="caution">
    <text evidence="3">The sequence shown here is derived from an EMBL/GenBank/DDBJ whole genome shotgun (WGS) entry which is preliminary data.</text>
</comment>
<dbReference type="AlphaFoldDB" id="A0A9P4KAY7"/>
<dbReference type="Proteomes" id="UP000800093">
    <property type="component" value="Unassembled WGS sequence"/>
</dbReference>
<evidence type="ECO:0000256" key="1">
    <source>
        <dbReference type="SAM" id="Coils"/>
    </source>
</evidence>
<feature type="region of interest" description="Disordered" evidence="2">
    <location>
        <begin position="413"/>
        <end position="485"/>
    </location>
</feature>
<organism evidence="3 4">
    <name type="scientific">Lojkania enalia</name>
    <dbReference type="NCBI Taxonomy" id="147567"/>
    <lineage>
        <taxon>Eukaryota</taxon>
        <taxon>Fungi</taxon>
        <taxon>Dikarya</taxon>
        <taxon>Ascomycota</taxon>
        <taxon>Pezizomycotina</taxon>
        <taxon>Dothideomycetes</taxon>
        <taxon>Pleosporomycetidae</taxon>
        <taxon>Pleosporales</taxon>
        <taxon>Pleosporales incertae sedis</taxon>
        <taxon>Lojkania</taxon>
    </lineage>
</organism>
<keyword evidence="4" id="KW-1185">Reference proteome</keyword>
<feature type="region of interest" description="Disordered" evidence="2">
    <location>
        <begin position="95"/>
        <end position="139"/>
    </location>
</feature>
<evidence type="ECO:0000313" key="3">
    <source>
        <dbReference type="EMBL" id="KAF2264333.1"/>
    </source>
</evidence>
<dbReference type="OrthoDB" id="5342758at2759"/>
<evidence type="ECO:0000313" key="4">
    <source>
        <dbReference type="Proteomes" id="UP000800093"/>
    </source>
</evidence>
<evidence type="ECO:0008006" key="5">
    <source>
        <dbReference type="Google" id="ProtNLM"/>
    </source>
</evidence>
<feature type="compositionally biased region" description="Polar residues" evidence="2">
    <location>
        <begin position="109"/>
        <end position="121"/>
    </location>
</feature>
<dbReference type="EMBL" id="ML986616">
    <property type="protein sequence ID" value="KAF2264333.1"/>
    <property type="molecule type" value="Genomic_DNA"/>
</dbReference>